<dbReference type="Pfam" id="PF11197">
    <property type="entry name" value="DUF2835"/>
    <property type="match status" value="1"/>
</dbReference>
<accession>A0A3S0HTS6</accession>
<dbReference type="InterPro" id="IPR021363">
    <property type="entry name" value="DUF2835"/>
</dbReference>
<proteinExistence type="predicted"/>
<protein>
    <submittedName>
        <fullName evidence="1">DUF2835 family protein</fullName>
    </submittedName>
</protein>
<dbReference type="RefSeq" id="WP_126483186.1">
    <property type="nucleotide sequence ID" value="NZ_RXNS01000007.1"/>
</dbReference>
<dbReference type="OrthoDB" id="5600793at2"/>
<evidence type="ECO:0000313" key="1">
    <source>
        <dbReference type="EMBL" id="RTR04419.1"/>
    </source>
</evidence>
<sequence>MPTIDVIIELSPEACLAHYEGRVGMVRTRSLDGRTVLFPAEALRRVVTRDGVHGVYRLTFSPEGRFEDIGRMRPRP</sequence>
<organism evidence="1 2">
    <name type="scientific">Halomonas nitroreducens</name>
    <dbReference type="NCBI Taxonomy" id="447425"/>
    <lineage>
        <taxon>Bacteria</taxon>
        <taxon>Pseudomonadati</taxon>
        <taxon>Pseudomonadota</taxon>
        <taxon>Gammaproteobacteria</taxon>
        <taxon>Oceanospirillales</taxon>
        <taxon>Halomonadaceae</taxon>
        <taxon>Halomonas</taxon>
    </lineage>
</organism>
<name>A0A3S0HTS6_9GAMM</name>
<dbReference type="EMBL" id="RXNS01000007">
    <property type="protein sequence ID" value="RTR04419.1"/>
    <property type="molecule type" value="Genomic_DNA"/>
</dbReference>
<reference evidence="1 2" key="1">
    <citation type="submission" date="2018-12" db="EMBL/GenBank/DDBJ databases">
        <authorList>
            <person name="Yu L."/>
        </authorList>
    </citation>
    <scope>NUCLEOTIDE SEQUENCE [LARGE SCALE GENOMIC DNA]</scope>
    <source>
        <strain evidence="1 2">11S</strain>
    </source>
</reference>
<gene>
    <name evidence="1" type="ORF">EKG36_08855</name>
</gene>
<dbReference type="Proteomes" id="UP000267400">
    <property type="component" value="Unassembled WGS sequence"/>
</dbReference>
<keyword evidence="2" id="KW-1185">Reference proteome</keyword>
<comment type="caution">
    <text evidence="1">The sequence shown here is derived from an EMBL/GenBank/DDBJ whole genome shotgun (WGS) entry which is preliminary data.</text>
</comment>
<dbReference type="AlphaFoldDB" id="A0A3S0HTS6"/>
<evidence type="ECO:0000313" key="2">
    <source>
        <dbReference type="Proteomes" id="UP000267400"/>
    </source>
</evidence>